<dbReference type="InParanoid" id="D3BEA6"/>
<proteinExistence type="inferred from homology"/>
<feature type="compositionally biased region" description="Basic and acidic residues" evidence="5">
    <location>
        <begin position="626"/>
        <end position="743"/>
    </location>
</feature>
<evidence type="ECO:0000256" key="4">
    <source>
        <dbReference type="ARBA" id="ARBA00023242"/>
    </source>
</evidence>
<evidence type="ECO:0000313" key="8">
    <source>
        <dbReference type="Proteomes" id="UP000001396"/>
    </source>
</evidence>
<evidence type="ECO:0000313" key="7">
    <source>
        <dbReference type="EMBL" id="EFA80237.1"/>
    </source>
</evidence>
<keyword evidence="3" id="KW-0507">mRNA processing</keyword>
<evidence type="ECO:0000256" key="3">
    <source>
        <dbReference type="ARBA" id="ARBA00022664"/>
    </source>
</evidence>
<feature type="compositionally biased region" description="Low complexity" evidence="5">
    <location>
        <begin position="538"/>
        <end position="558"/>
    </location>
</feature>
<keyword evidence="8" id="KW-1185">Reference proteome</keyword>
<feature type="region of interest" description="Disordered" evidence="5">
    <location>
        <begin position="352"/>
        <end position="408"/>
    </location>
</feature>
<dbReference type="InterPro" id="IPR007854">
    <property type="entry name" value="Fip1_dom"/>
</dbReference>
<dbReference type="PANTHER" id="PTHR34496:SF9">
    <property type="entry name" value="[SKP1-PROTEIN]-HYDROXYPROLINE N-ACETYLGLUCOSAMINYLTRANSFERASE"/>
    <property type="match status" value="1"/>
</dbReference>
<evidence type="ECO:0000259" key="6">
    <source>
        <dbReference type="Pfam" id="PF05182"/>
    </source>
</evidence>
<dbReference type="RefSeq" id="XP_020432357.1">
    <property type="nucleotide sequence ID" value="XM_020577909.1"/>
</dbReference>
<comment type="similarity">
    <text evidence="2">Belongs to the FIP1 family.</text>
</comment>
<name>D3BEA6_HETP5</name>
<protein>
    <submittedName>
        <fullName evidence="7">Cleavage and polyadenylation specificity factor FIP1</fullName>
    </submittedName>
</protein>
<dbReference type="Pfam" id="PF05182">
    <property type="entry name" value="Fip1"/>
    <property type="match status" value="1"/>
</dbReference>
<dbReference type="PANTHER" id="PTHR34496">
    <property type="entry name" value="GLCNAC TRANSFERASE-RELATED"/>
    <property type="match status" value="1"/>
</dbReference>
<feature type="region of interest" description="Disordered" evidence="5">
    <location>
        <begin position="587"/>
        <end position="754"/>
    </location>
</feature>
<dbReference type="STRING" id="670386.D3BEA6"/>
<gene>
    <name evidence="7" type="primary">fip1l1</name>
    <name evidence="7" type="ORF">PPL_07062</name>
</gene>
<evidence type="ECO:0000256" key="5">
    <source>
        <dbReference type="SAM" id="MobiDB-lite"/>
    </source>
</evidence>
<dbReference type="Pfam" id="PF11397">
    <property type="entry name" value="GlcNAc"/>
    <property type="match status" value="1"/>
</dbReference>
<accession>D3BEA6</accession>
<dbReference type="GeneID" id="31362543"/>
<comment type="caution">
    <text evidence="7">The sequence shown here is derived from an EMBL/GenBank/DDBJ whole genome shotgun (WGS) entry which is preliminary data.</text>
</comment>
<dbReference type="AlphaFoldDB" id="D3BEA6"/>
<dbReference type="GO" id="GO:0006397">
    <property type="term" value="P:mRNA processing"/>
    <property type="evidence" value="ECO:0007669"/>
    <property type="project" value="UniProtKB-KW"/>
</dbReference>
<dbReference type="InterPro" id="IPR021067">
    <property type="entry name" value="Glycosyltransferase"/>
</dbReference>
<evidence type="ECO:0000256" key="1">
    <source>
        <dbReference type="ARBA" id="ARBA00004123"/>
    </source>
</evidence>
<dbReference type="EMBL" id="ADBJ01000031">
    <property type="protein sequence ID" value="EFA80237.1"/>
    <property type="molecule type" value="Genomic_DNA"/>
</dbReference>
<sequence length="754" mass="88139">MFVNSNNKIFVSIASYRDSGVCWQYDMKDNEDADCFKEDLSQYESNISSIRMDYRDAKGPCLARYLCQTLYRGERYYLQIDSHMRFIKEWDEILINQLKQCPSSKPVLTAYPMGYTLPNNLPNYTYPTLLVARSFGSQDKMLRLGSRLAAIPKLKSPVESLFWIAGFSFSYGSMITEVHYDPHLCHLFFGEEMLMSARLWTSGYDFYSPTHAILFHLWKRSHRPTFTELSFEEDRQKSHHRLREIMGIPSDSNDIGRPDIEKYSLGTQRSIDQYQEYCGVNFSSQSISEKALKGGHNDSFFLNEIIEMAIKSQQDMTDIDNNSNTFESNDQHENQDQIAQLHDETAIEMNDDPSAEHDAQQQSENDGDDENRDDNEDVGNGEEDEDDDDDDDDDEEDEDDDDVNLVLDTDIVESGRTARSAIKPGYIKGVTSITPGSGAKYDVTKQTNTNFQTNRPQKSIYDVSLDSFDDKPWNKPGADITDYFNYNFTEDTWKAYCERQNQIRAEQNNLGKIKSYESKNQDNKNDILPPEFLMMTDNNNGGTNSNNNNNNNNIASNSNRDMMAKRAPLKRENAPWQHDNMNHVPPHIMRQQGGYIPPYAGGVPPDYSRGPGGFRGAAYNDNPNQPDDRRRDRDRERDRDQRDTGTVGRDRGDRERDRGDRETRDRDRDPRDRDRDRDRDRETRDRERDRETRDRDQIRERDRDDYNRSDDRKKDDRRRGSTERRSSRDTYQSRDTDYKRKLEDQEDERSKRRR</sequence>
<dbReference type="Proteomes" id="UP000001396">
    <property type="component" value="Unassembled WGS sequence"/>
</dbReference>
<feature type="compositionally biased region" description="Acidic residues" evidence="5">
    <location>
        <begin position="365"/>
        <end position="403"/>
    </location>
</feature>
<feature type="domain" description="Pre-mRNA polyadenylation factor Fip1" evidence="6">
    <location>
        <begin position="462"/>
        <end position="504"/>
    </location>
</feature>
<feature type="region of interest" description="Disordered" evidence="5">
    <location>
        <begin position="537"/>
        <end position="558"/>
    </location>
</feature>
<keyword evidence="4" id="KW-0539">Nucleus</keyword>
<organism evidence="7 8">
    <name type="scientific">Heterostelium pallidum (strain ATCC 26659 / Pp 5 / PN500)</name>
    <name type="common">Cellular slime mold</name>
    <name type="synonym">Polysphondylium pallidum</name>
    <dbReference type="NCBI Taxonomy" id="670386"/>
    <lineage>
        <taxon>Eukaryota</taxon>
        <taxon>Amoebozoa</taxon>
        <taxon>Evosea</taxon>
        <taxon>Eumycetozoa</taxon>
        <taxon>Dictyostelia</taxon>
        <taxon>Acytosteliales</taxon>
        <taxon>Acytosteliaceae</taxon>
        <taxon>Heterostelium</taxon>
    </lineage>
</organism>
<evidence type="ECO:0000256" key="2">
    <source>
        <dbReference type="ARBA" id="ARBA00007459"/>
    </source>
</evidence>
<reference evidence="7 8" key="1">
    <citation type="journal article" date="2011" name="Genome Res.">
        <title>Phylogeny-wide analysis of social amoeba genomes highlights ancient origins for complex intercellular communication.</title>
        <authorList>
            <person name="Heidel A.J."/>
            <person name="Lawal H.M."/>
            <person name="Felder M."/>
            <person name="Schilde C."/>
            <person name="Helps N.R."/>
            <person name="Tunggal B."/>
            <person name="Rivero F."/>
            <person name="John U."/>
            <person name="Schleicher M."/>
            <person name="Eichinger L."/>
            <person name="Platzer M."/>
            <person name="Noegel A.A."/>
            <person name="Schaap P."/>
            <person name="Gloeckner G."/>
        </authorList>
    </citation>
    <scope>NUCLEOTIDE SEQUENCE [LARGE SCALE GENOMIC DNA]</scope>
    <source>
        <strain evidence="8">ATCC 26659 / Pp 5 / PN500</strain>
    </source>
</reference>
<comment type="subcellular location">
    <subcellularLocation>
        <location evidence="1">Nucleus</location>
    </subcellularLocation>
</comment>
<dbReference type="GO" id="GO:0005634">
    <property type="term" value="C:nucleus"/>
    <property type="evidence" value="ECO:0007669"/>
    <property type="project" value="UniProtKB-SubCell"/>
</dbReference>